<dbReference type="PROSITE" id="PS01124">
    <property type="entry name" value="HTH_ARAC_FAMILY_2"/>
    <property type="match status" value="1"/>
</dbReference>
<feature type="domain" description="HTH araC/xylS-type" evidence="6">
    <location>
        <begin position="459"/>
        <end position="551"/>
    </location>
</feature>
<dbReference type="OrthoDB" id="5295174at2"/>
<dbReference type="InterPro" id="IPR011990">
    <property type="entry name" value="TPR-like_helical_dom_sf"/>
</dbReference>
<evidence type="ECO:0000256" key="5">
    <source>
        <dbReference type="SAM" id="SignalP"/>
    </source>
</evidence>
<evidence type="ECO:0000256" key="4">
    <source>
        <dbReference type="SAM" id="Phobius"/>
    </source>
</evidence>
<feature type="signal peptide" evidence="5">
    <location>
        <begin position="1"/>
        <end position="20"/>
    </location>
</feature>
<dbReference type="EMBL" id="CP029186">
    <property type="protein sequence ID" value="AWH86310.1"/>
    <property type="molecule type" value="Genomic_DNA"/>
</dbReference>
<reference evidence="7 8" key="1">
    <citation type="submission" date="2018-04" db="EMBL/GenBank/DDBJ databases">
        <title>Genome sequencing of Flavobacterium sp. HYN0059.</title>
        <authorList>
            <person name="Yi H."/>
            <person name="Baek C."/>
        </authorList>
    </citation>
    <scope>NUCLEOTIDE SEQUENCE [LARGE SCALE GENOMIC DNA]</scope>
    <source>
        <strain evidence="7 8">HYN0059</strain>
    </source>
</reference>
<evidence type="ECO:0000313" key="8">
    <source>
        <dbReference type="Proteomes" id="UP000244929"/>
    </source>
</evidence>
<dbReference type="PANTHER" id="PTHR43280:SF2">
    <property type="entry name" value="HTH-TYPE TRANSCRIPTIONAL REGULATOR EXSA"/>
    <property type="match status" value="1"/>
</dbReference>
<organism evidence="7 8">
    <name type="scientific">Flavobacterium album</name>
    <dbReference type="NCBI Taxonomy" id="2175091"/>
    <lineage>
        <taxon>Bacteria</taxon>
        <taxon>Pseudomonadati</taxon>
        <taxon>Bacteroidota</taxon>
        <taxon>Flavobacteriia</taxon>
        <taxon>Flavobacteriales</taxon>
        <taxon>Flavobacteriaceae</taxon>
        <taxon>Flavobacterium</taxon>
    </lineage>
</organism>
<keyword evidence="5" id="KW-0732">Signal</keyword>
<dbReference type="SMART" id="SM00342">
    <property type="entry name" value="HTH_ARAC"/>
    <property type="match status" value="1"/>
</dbReference>
<feature type="transmembrane region" description="Helical" evidence="4">
    <location>
        <begin position="382"/>
        <end position="401"/>
    </location>
</feature>
<dbReference type="InterPro" id="IPR018060">
    <property type="entry name" value="HTH_AraC"/>
</dbReference>
<evidence type="ECO:0000256" key="2">
    <source>
        <dbReference type="SAM" id="Coils"/>
    </source>
</evidence>
<keyword evidence="1" id="KW-0238">DNA-binding</keyword>
<dbReference type="PANTHER" id="PTHR43280">
    <property type="entry name" value="ARAC-FAMILY TRANSCRIPTIONAL REGULATOR"/>
    <property type="match status" value="1"/>
</dbReference>
<evidence type="ECO:0000259" key="6">
    <source>
        <dbReference type="PROSITE" id="PS01124"/>
    </source>
</evidence>
<sequence length="563" mass="65575">MVLKNIPTAFFFLLAALSHAAAPLTGNDSLSRESFDSLFDKIEKHNKDAPRREAYLKAFLEKAKQEQNWDEIVYGYKNYIHYREGEIKIAYADSMVCAALQSRSDKLIGSAYLSRGIAYYGLKRHNEALDNYLEADRYISATGDEYLKNKTSYNIAHLKYYLGFYEEAILLFEKCRTFFRATNTRAYLNTLHSLALCHNMMGDYGRCASYVRLGLEEAGRLGNHEMDAYFRHTSGVNNYFLRNYATAISQIKSSLPAIIENKDFGNISVGHFYIGKSYWAQRKEALGLGHFKKVDRIFQDMGYMRPDLRENYELLIRHYKKEDNSKVALFYVDQLLKADSVIKSTQSYLFGRIHKEYDTKELLAERAAIHSRLDRQKRNETLFIVILSGIAVVAVIAVVRYRRQRMDWQEKFERLMKDNDGQARNPRVRENREPSDMSRGSQEKLVFQLEKWERDRKFLERDLSLARLASAFRTNTTYLSGVIAQERDKKFTEYINDLKIDYITEELKLSRKLREYNNGGLAEECGFSSTQRFVNAFKARNGISPTFFVEALKKKLEEEEQNG</sequence>
<dbReference type="AlphaFoldDB" id="A0A2S1R0V6"/>
<evidence type="ECO:0000256" key="1">
    <source>
        <dbReference type="ARBA" id="ARBA00023125"/>
    </source>
</evidence>
<feature type="region of interest" description="Disordered" evidence="3">
    <location>
        <begin position="419"/>
        <end position="442"/>
    </location>
</feature>
<proteinExistence type="predicted"/>
<dbReference type="Gene3D" id="1.25.40.10">
    <property type="entry name" value="Tetratricopeptide repeat domain"/>
    <property type="match status" value="1"/>
</dbReference>
<evidence type="ECO:0000256" key="3">
    <source>
        <dbReference type="SAM" id="MobiDB-lite"/>
    </source>
</evidence>
<dbReference type="RefSeq" id="WP_108779033.1">
    <property type="nucleotide sequence ID" value="NZ_CP029186.1"/>
</dbReference>
<keyword evidence="4" id="KW-0812">Transmembrane</keyword>
<name>A0A2S1R0V6_9FLAO</name>
<gene>
    <name evidence="7" type="ORF">HYN59_14870</name>
</gene>
<keyword evidence="8" id="KW-1185">Reference proteome</keyword>
<dbReference type="Gene3D" id="1.10.10.60">
    <property type="entry name" value="Homeodomain-like"/>
    <property type="match status" value="2"/>
</dbReference>
<accession>A0A2S1R0V6</accession>
<feature type="compositionally biased region" description="Basic and acidic residues" evidence="3">
    <location>
        <begin position="419"/>
        <end position="436"/>
    </location>
</feature>
<feature type="coiled-coil region" evidence="2">
    <location>
        <begin position="442"/>
        <end position="469"/>
    </location>
</feature>
<dbReference type="SUPFAM" id="SSF48452">
    <property type="entry name" value="TPR-like"/>
    <property type="match status" value="1"/>
</dbReference>
<keyword evidence="4" id="KW-1133">Transmembrane helix</keyword>
<protein>
    <recommendedName>
        <fullName evidence="6">HTH araC/xylS-type domain-containing protein</fullName>
    </recommendedName>
</protein>
<feature type="chain" id="PRO_5015701273" description="HTH araC/xylS-type domain-containing protein" evidence="5">
    <location>
        <begin position="21"/>
        <end position="563"/>
    </location>
</feature>
<keyword evidence="4" id="KW-0472">Membrane</keyword>
<dbReference type="KEGG" id="falb:HYN59_14870"/>
<evidence type="ECO:0000313" key="7">
    <source>
        <dbReference type="EMBL" id="AWH86310.1"/>
    </source>
</evidence>
<keyword evidence="2" id="KW-0175">Coiled coil</keyword>
<dbReference type="Proteomes" id="UP000244929">
    <property type="component" value="Chromosome"/>
</dbReference>
<dbReference type="GO" id="GO:0043565">
    <property type="term" value="F:sequence-specific DNA binding"/>
    <property type="evidence" value="ECO:0007669"/>
    <property type="project" value="InterPro"/>
</dbReference>
<dbReference type="GO" id="GO:0003700">
    <property type="term" value="F:DNA-binding transcription factor activity"/>
    <property type="evidence" value="ECO:0007669"/>
    <property type="project" value="InterPro"/>
</dbReference>